<evidence type="ECO:0000256" key="7">
    <source>
        <dbReference type="ARBA" id="ARBA00023136"/>
    </source>
</evidence>
<evidence type="ECO:0000256" key="3">
    <source>
        <dbReference type="ARBA" id="ARBA00022475"/>
    </source>
</evidence>
<evidence type="ECO:0000256" key="2">
    <source>
        <dbReference type="ARBA" id="ARBA00005745"/>
    </source>
</evidence>
<feature type="transmembrane region" description="Helical" evidence="8">
    <location>
        <begin position="210"/>
        <end position="236"/>
    </location>
</feature>
<comment type="caution">
    <text evidence="10">The sequence shown here is derived from an EMBL/GenBank/DDBJ whole genome shotgun (WGS) entry which is preliminary data.</text>
</comment>
<protein>
    <recommendedName>
        <fullName evidence="9">Type II secretion system protein GspF domain-containing protein</fullName>
    </recommendedName>
</protein>
<keyword evidence="6 8" id="KW-1133">Transmembrane helix</keyword>
<dbReference type="FunFam" id="1.20.81.30:FF:000001">
    <property type="entry name" value="Type II secretion system protein F"/>
    <property type="match status" value="1"/>
</dbReference>
<evidence type="ECO:0000256" key="4">
    <source>
        <dbReference type="ARBA" id="ARBA00022519"/>
    </source>
</evidence>
<feature type="domain" description="Type II secretion system protein GspF" evidence="9">
    <location>
        <begin position="68"/>
        <end position="191"/>
    </location>
</feature>
<keyword evidence="5 8" id="KW-0812">Transmembrane</keyword>
<keyword evidence="4" id="KW-0997">Cell inner membrane</keyword>
<dbReference type="PANTHER" id="PTHR30012">
    <property type="entry name" value="GENERAL SECRETION PATHWAY PROTEIN"/>
    <property type="match status" value="1"/>
</dbReference>
<evidence type="ECO:0000259" key="9">
    <source>
        <dbReference type="Pfam" id="PF00482"/>
    </source>
</evidence>
<dbReference type="InterPro" id="IPR042094">
    <property type="entry name" value="T2SS_GspF_sf"/>
</dbReference>
<accession>A0A1F5SJ87</accession>
<feature type="transmembrane region" description="Helical" evidence="8">
    <location>
        <begin position="374"/>
        <end position="395"/>
    </location>
</feature>
<dbReference type="GO" id="GO:0005886">
    <property type="term" value="C:plasma membrane"/>
    <property type="evidence" value="ECO:0007669"/>
    <property type="project" value="UniProtKB-SubCell"/>
</dbReference>
<name>A0A1F5SJ87_9BACT</name>
<gene>
    <name evidence="10" type="ORF">A2227_06465</name>
</gene>
<evidence type="ECO:0000313" key="11">
    <source>
        <dbReference type="Proteomes" id="UP000178367"/>
    </source>
</evidence>
<reference evidence="10 11" key="1">
    <citation type="journal article" date="2016" name="Nat. Commun.">
        <title>Thousands of microbial genomes shed light on interconnected biogeochemical processes in an aquifer system.</title>
        <authorList>
            <person name="Anantharaman K."/>
            <person name="Brown C.T."/>
            <person name="Hug L.A."/>
            <person name="Sharon I."/>
            <person name="Castelle C.J."/>
            <person name="Probst A.J."/>
            <person name="Thomas B.C."/>
            <person name="Singh A."/>
            <person name="Wilkins M.J."/>
            <person name="Karaoz U."/>
            <person name="Brodie E.L."/>
            <person name="Williams K.H."/>
            <person name="Hubbard S.S."/>
            <person name="Banfield J.F."/>
        </authorList>
    </citation>
    <scope>NUCLEOTIDE SEQUENCE [LARGE SCALE GENOMIC DNA]</scope>
</reference>
<comment type="similarity">
    <text evidence="2">Belongs to the GSP F family.</text>
</comment>
<evidence type="ECO:0000256" key="1">
    <source>
        <dbReference type="ARBA" id="ARBA00004429"/>
    </source>
</evidence>
<evidence type="ECO:0000256" key="8">
    <source>
        <dbReference type="SAM" id="Phobius"/>
    </source>
</evidence>
<keyword evidence="7 8" id="KW-0472">Membrane</keyword>
<dbReference type="Gene3D" id="1.20.81.30">
    <property type="entry name" value="Type II secretion system (T2SS), domain F"/>
    <property type="match status" value="2"/>
</dbReference>
<comment type="subcellular location">
    <subcellularLocation>
        <location evidence="1">Cell inner membrane</location>
        <topology evidence="1">Multi-pass membrane protein</topology>
    </subcellularLocation>
</comment>
<evidence type="ECO:0000256" key="5">
    <source>
        <dbReference type="ARBA" id="ARBA00022692"/>
    </source>
</evidence>
<sequence length="401" mass="44246">MSRFKYQATNSQNRKISGLVEARNENEAIEILKDKSYEIVSIEEKRSGFGGGINNIFSKISAKDLVVFSRQFAVLISANVALVQSLKLLVEQTSNEKLKMAISEIADEVDGGTKLSDSLGQRSHIFSNFFVNVVRSGESSGKLDEVLNYLADELEKDYDMTSKIKGAMIYPAFVFCGLGGVGVVMMIFVVPKLTAMMAETGGVLPLPTRILMGFSDALANYWYVFLALLVGLVLGYKQLVRLPAGRKIVDTLLLRAPIFGKLFQRIYLVRFTRSFQTLIVGGVAIGKALDITSEVVSNAVYKELISETKKEVEDGNSISSVFVHSDQVPSMVSQMLKIGEKTGRLDMVLERITDFYTREVNNIIANLMTLMEPIIMVTMGVGVGIMVAAIIMPMYQMATNM</sequence>
<feature type="domain" description="Type II secretion system protein GspF" evidence="9">
    <location>
        <begin position="271"/>
        <end position="393"/>
    </location>
</feature>
<dbReference type="Proteomes" id="UP000178367">
    <property type="component" value="Unassembled WGS sequence"/>
</dbReference>
<dbReference type="PANTHER" id="PTHR30012:SF0">
    <property type="entry name" value="TYPE II SECRETION SYSTEM PROTEIN F-RELATED"/>
    <property type="match status" value="1"/>
</dbReference>
<dbReference type="STRING" id="1797994.A2227_06465"/>
<dbReference type="InterPro" id="IPR003004">
    <property type="entry name" value="GspF/PilC"/>
</dbReference>
<dbReference type="EMBL" id="MFGB01000014">
    <property type="protein sequence ID" value="OGF26740.1"/>
    <property type="molecule type" value="Genomic_DNA"/>
</dbReference>
<dbReference type="Pfam" id="PF00482">
    <property type="entry name" value="T2SSF"/>
    <property type="match status" value="2"/>
</dbReference>
<dbReference type="InterPro" id="IPR018076">
    <property type="entry name" value="T2SS_GspF_dom"/>
</dbReference>
<proteinExistence type="inferred from homology"/>
<dbReference type="AlphaFoldDB" id="A0A1F5SJ87"/>
<feature type="transmembrane region" description="Helical" evidence="8">
    <location>
        <begin position="168"/>
        <end position="190"/>
    </location>
</feature>
<organism evidence="10 11">
    <name type="scientific">Candidatus Falkowbacteria bacterium RIFOXYA2_FULL_47_19</name>
    <dbReference type="NCBI Taxonomy" id="1797994"/>
    <lineage>
        <taxon>Bacteria</taxon>
        <taxon>Candidatus Falkowiibacteriota</taxon>
    </lineage>
</organism>
<keyword evidence="3" id="KW-1003">Cell membrane</keyword>
<dbReference type="PRINTS" id="PR00812">
    <property type="entry name" value="BCTERIALGSPF"/>
</dbReference>
<evidence type="ECO:0000313" key="10">
    <source>
        <dbReference type="EMBL" id="OGF26740.1"/>
    </source>
</evidence>
<evidence type="ECO:0000256" key="6">
    <source>
        <dbReference type="ARBA" id="ARBA00022989"/>
    </source>
</evidence>